<organism evidence="1 2">
    <name type="scientific">Culex pipiens pipiens</name>
    <name type="common">Northern house mosquito</name>
    <dbReference type="NCBI Taxonomy" id="38569"/>
    <lineage>
        <taxon>Eukaryota</taxon>
        <taxon>Metazoa</taxon>
        <taxon>Ecdysozoa</taxon>
        <taxon>Arthropoda</taxon>
        <taxon>Hexapoda</taxon>
        <taxon>Insecta</taxon>
        <taxon>Pterygota</taxon>
        <taxon>Neoptera</taxon>
        <taxon>Endopterygota</taxon>
        <taxon>Diptera</taxon>
        <taxon>Nematocera</taxon>
        <taxon>Culicoidea</taxon>
        <taxon>Culicidae</taxon>
        <taxon>Culicinae</taxon>
        <taxon>Culicini</taxon>
        <taxon>Culex</taxon>
        <taxon>Culex</taxon>
    </lineage>
</organism>
<evidence type="ECO:0000313" key="1">
    <source>
        <dbReference type="EMBL" id="KAL1375989.1"/>
    </source>
</evidence>
<proteinExistence type="predicted"/>
<protein>
    <submittedName>
        <fullName evidence="1">Uncharacterized protein</fullName>
    </submittedName>
</protein>
<dbReference type="EMBL" id="JBEHCU010012014">
    <property type="protein sequence ID" value="KAL1375989.1"/>
    <property type="molecule type" value="Genomic_DNA"/>
</dbReference>
<gene>
    <name evidence="1" type="ORF">pipiens_004532</name>
</gene>
<name>A0ABD1CHX2_CULPP</name>
<reference evidence="1 2" key="1">
    <citation type="submission" date="2024-05" db="EMBL/GenBank/DDBJ databases">
        <title>Culex pipiens pipiens assembly and annotation.</title>
        <authorList>
            <person name="Alout H."/>
            <person name="Durand T."/>
        </authorList>
    </citation>
    <scope>NUCLEOTIDE SEQUENCE [LARGE SCALE GENOMIC DNA]</scope>
    <source>
        <strain evidence="1">HA-2024</strain>
        <tissue evidence="1">Whole body</tissue>
    </source>
</reference>
<sequence>MVVDMSRDGTKDGTMKWALPRHYKKHTSAIRNRLDIRAGCSLVVRTTFVSCECVSGRPACLMRSKGEKVENEKNLVEEQFSGECKSCLL</sequence>
<dbReference type="AlphaFoldDB" id="A0ABD1CHX2"/>
<dbReference type="Proteomes" id="UP001562425">
    <property type="component" value="Unassembled WGS sequence"/>
</dbReference>
<evidence type="ECO:0000313" key="2">
    <source>
        <dbReference type="Proteomes" id="UP001562425"/>
    </source>
</evidence>
<comment type="caution">
    <text evidence="1">The sequence shown here is derived from an EMBL/GenBank/DDBJ whole genome shotgun (WGS) entry which is preliminary data.</text>
</comment>
<accession>A0ABD1CHX2</accession>
<keyword evidence="2" id="KW-1185">Reference proteome</keyword>